<gene>
    <name evidence="2" type="ORF">IMZ16_05475</name>
    <name evidence="3" type="ORF">SAMN05443429_101319</name>
</gene>
<reference evidence="2 5" key="2">
    <citation type="submission" date="2020-10" db="EMBL/GenBank/DDBJ databases">
        <title>Complete genome of Cruoricapor ignavus strain M1214 isolated from the blood culture of a febrile patient.</title>
        <authorList>
            <person name="Guglielmino C.J.D."/>
        </authorList>
    </citation>
    <scope>NUCLEOTIDE SEQUENCE [LARGE SCALE GENOMIC DNA]</scope>
    <source>
        <strain evidence="2 5">M1214</strain>
    </source>
</reference>
<dbReference type="RefSeq" id="WP_073177664.1">
    <property type="nucleotide sequence ID" value="NZ_CP063145.1"/>
</dbReference>
<dbReference type="EMBL" id="CP063145">
    <property type="protein sequence ID" value="QOR72999.1"/>
    <property type="molecule type" value="Genomic_DNA"/>
</dbReference>
<reference evidence="3 4" key="1">
    <citation type="submission" date="2016-11" db="EMBL/GenBank/DDBJ databases">
        <authorList>
            <person name="Jaros S."/>
            <person name="Januszkiewicz K."/>
            <person name="Wedrychowicz H."/>
        </authorList>
    </citation>
    <scope>NUCLEOTIDE SEQUENCE [LARGE SCALE GENOMIC DNA]</scope>
    <source>
        <strain evidence="3 4">DSM 25479</strain>
    </source>
</reference>
<evidence type="ECO:0000313" key="2">
    <source>
        <dbReference type="EMBL" id="QOR72999.1"/>
    </source>
</evidence>
<feature type="transmembrane region" description="Helical" evidence="1">
    <location>
        <begin position="111"/>
        <end position="135"/>
    </location>
</feature>
<evidence type="ECO:0000313" key="5">
    <source>
        <dbReference type="Proteomes" id="UP000593605"/>
    </source>
</evidence>
<dbReference type="Proteomes" id="UP000593605">
    <property type="component" value="Chromosome"/>
</dbReference>
<evidence type="ECO:0000256" key="1">
    <source>
        <dbReference type="SAM" id="Phobius"/>
    </source>
</evidence>
<feature type="transmembrane region" description="Helical" evidence="1">
    <location>
        <begin position="86"/>
        <end position="105"/>
    </location>
</feature>
<dbReference type="STRING" id="1118202.SAMN05443429_101319"/>
<accession>A0A1M6AK32</accession>
<organism evidence="3 4">
    <name type="scientific">Cruoricaptor ignavus</name>
    <dbReference type="NCBI Taxonomy" id="1118202"/>
    <lineage>
        <taxon>Bacteria</taxon>
        <taxon>Pseudomonadati</taxon>
        <taxon>Bacteroidota</taxon>
        <taxon>Flavobacteriia</taxon>
        <taxon>Flavobacteriales</taxon>
        <taxon>Weeksellaceae</taxon>
        <taxon>Cruoricaptor</taxon>
    </lineage>
</organism>
<name>A0A1M6AK32_9FLAO</name>
<keyword evidence="1" id="KW-0812">Transmembrane</keyword>
<dbReference type="OrthoDB" id="1452893at2"/>
<keyword evidence="4" id="KW-1185">Reference proteome</keyword>
<keyword evidence="1" id="KW-1133">Transmembrane helix</keyword>
<keyword evidence="1" id="KW-0472">Membrane</keyword>
<feature type="transmembrane region" description="Helical" evidence="1">
    <location>
        <begin position="56"/>
        <end position="79"/>
    </location>
</feature>
<sequence length="149" mass="16923">MNFLRNTLGVLLGLAVSALIIGLAIRINPEWVTYDKFLPFQHWAKFLESVSQEKGFFWFLIPTIGVASILGGVATALVVKYAKVAYAMLTGLLLLSLAVLDILIFPYHPWFYKIAVIFIYFPCAWLGGKIVEYILDRAEKRRLSRKLNL</sequence>
<dbReference type="KEGG" id="civ:IMZ16_05475"/>
<evidence type="ECO:0000313" key="3">
    <source>
        <dbReference type="EMBL" id="SHI36840.1"/>
    </source>
</evidence>
<dbReference type="Proteomes" id="UP000184335">
    <property type="component" value="Unassembled WGS sequence"/>
</dbReference>
<proteinExistence type="predicted"/>
<dbReference type="EMBL" id="FQYI01000001">
    <property type="protein sequence ID" value="SHI36840.1"/>
    <property type="molecule type" value="Genomic_DNA"/>
</dbReference>
<protein>
    <submittedName>
        <fullName evidence="3">Uncharacterized protein</fullName>
    </submittedName>
</protein>
<dbReference type="AlphaFoldDB" id="A0A1M6AK32"/>
<evidence type="ECO:0000313" key="4">
    <source>
        <dbReference type="Proteomes" id="UP000184335"/>
    </source>
</evidence>